<gene>
    <name evidence="2" type="ordered locus">FraEuI1c_7059</name>
</gene>
<evidence type="ECO:0000313" key="2">
    <source>
        <dbReference type="EMBL" id="ADP85024.1"/>
    </source>
</evidence>
<evidence type="ECO:0000313" key="3">
    <source>
        <dbReference type="Proteomes" id="UP000002484"/>
    </source>
</evidence>
<dbReference type="OrthoDB" id="9027184at2"/>
<dbReference type="EMBL" id="CP002299">
    <property type="protein sequence ID" value="ADP85024.1"/>
    <property type="molecule type" value="Genomic_DNA"/>
</dbReference>
<dbReference type="STRING" id="298654.FraEuI1c_7059"/>
<evidence type="ECO:0000256" key="1">
    <source>
        <dbReference type="SAM" id="MobiDB-lite"/>
    </source>
</evidence>
<protein>
    <submittedName>
        <fullName evidence="2">Baseplate J family protein</fullName>
    </submittedName>
</protein>
<name>E3IXC4_PSEI1</name>
<dbReference type="eggNOG" id="COG3299">
    <property type="taxonomic scope" value="Bacteria"/>
</dbReference>
<dbReference type="Proteomes" id="UP000002484">
    <property type="component" value="Chromosome"/>
</dbReference>
<accession>E3IXC4</accession>
<dbReference type="AlphaFoldDB" id="E3IXC4"/>
<dbReference type="HOGENOM" id="CLU_833714_0_0_11"/>
<proteinExistence type="predicted"/>
<feature type="region of interest" description="Disordered" evidence="1">
    <location>
        <begin position="190"/>
        <end position="209"/>
    </location>
</feature>
<organism evidence="2 3">
    <name type="scientific">Pseudofrankia inefficax (strain DSM 45817 / CECT 9037 / DDB 130130 / EuI1c)</name>
    <name type="common">Frankia inefficax</name>
    <dbReference type="NCBI Taxonomy" id="298654"/>
    <lineage>
        <taxon>Bacteria</taxon>
        <taxon>Bacillati</taxon>
        <taxon>Actinomycetota</taxon>
        <taxon>Actinomycetes</taxon>
        <taxon>Frankiales</taxon>
        <taxon>Frankiaceae</taxon>
        <taxon>Pseudofrankia</taxon>
    </lineage>
</organism>
<dbReference type="KEGG" id="fri:FraEuI1c_7059"/>
<sequence length="371" mass="38506">MLTSATGLDRSPDAALALGGIAGDVLAGGTVTYDALVAEARTLIPALHPGWTDHNPSDPGIALVELFAWLTDILAFQVEQIPDCHTWSYLTLLNGPDWQRPADEASADVGAAVAAALRELERRHRAVTVADYTDLLRTEWPASPEATALATAGHDIRLARVHGAARRDLARPAETVDDEAPAYVSIVVVPPPPPPAGDPGGSEPRPTPSDELLAAVAAFLEPLRLVTTRLRVVGPAYADVGIAASLGLRADAPPERALADAVAALRAACDPFTGGPGGTGRAFGAPVYLSEVYAVLDDLPLVDFATDVTLTGARPVTAEDDSVTAIDVGPHELAVVSRVDLVAYDRYGRPYSLTWPPPGPAVSGSDSGALG</sequence>
<dbReference type="RefSeq" id="WP_013428135.1">
    <property type="nucleotide sequence ID" value="NC_014666.1"/>
</dbReference>
<dbReference type="InParanoid" id="E3IXC4"/>
<keyword evidence="3" id="KW-1185">Reference proteome</keyword>
<reference evidence="2 3" key="1">
    <citation type="submission" date="2010-10" db="EMBL/GenBank/DDBJ databases">
        <title>Complete sequence of Frankia sp. EuI1c.</title>
        <authorList>
            <consortium name="US DOE Joint Genome Institute"/>
            <person name="Lucas S."/>
            <person name="Copeland A."/>
            <person name="Lapidus A."/>
            <person name="Cheng J.-F."/>
            <person name="Bruce D."/>
            <person name="Goodwin L."/>
            <person name="Pitluck S."/>
            <person name="Chertkov O."/>
            <person name="Detter J.C."/>
            <person name="Han C."/>
            <person name="Tapia R."/>
            <person name="Land M."/>
            <person name="Hauser L."/>
            <person name="Jeffries C."/>
            <person name="Kyrpides N."/>
            <person name="Ivanova N."/>
            <person name="Mikhailova N."/>
            <person name="Beauchemin N."/>
            <person name="Sen A."/>
            <person name="Sur S.A."/>
            <person name="Gtari M."/>
            <person name="Wall L."/>
            <person name="Tisa L."/>
            <person name="Woyke T."/>
        </authorList>
    </citation>
    <scope>NUCLEOTIDE SEQUENCE [LARGE SCALE GENOMIC DNA]</scope>
    <source>
        <strain evidence="3">DSM 45817 / CECT 9037 / EuI1c</strain>
    </source>
</reference>